<proteinExistence type="predicted"/>
<dbReference type="SMART" id="SM00382">
    <property type="entry name" value="AAA"/>
    <property type="match status" value="1"/>
</dbReference>
<protein>
    <recommendedName>
        <fullName evidence="4">ABC transporter domain-containing protein</fullName>
    </recommendedName>
</protein>
<dbReference type="Pfam" id="PF00005">
    <property type="entry name" value="ABC_tran"/>
    <property type="match status" value="1"/>
</dbReference>
<dbReference type="GO" id="GO:0005524">
    <property type="term" value="F:ATP binding"/>
    <property type="evidence" value="ECO:0007669"/>
    <property type="project" value="UniProtKB-KW"/>
</dbReference>
<comment type="caution">
    <text evidence="5">The sequence shown here is derived from an EMBL/GenBank/DDBJ whole genome shotgun (WGS) entry which is preliminary data.</text>
</comment>
<name>A0A1Y1RTG5_9SPIO</name>
<dbReference type="PANTHER" id="PTHR43023:SF3">
    <property type="entry name" value="PROTEIN TRIGALACTOSYLDIACYLGLYCEROL 3, CHLOROPLASTIC"/>
    <property type="match status" value="1"/>
</dbReference>
<evidence type="ECO:0000313" key="5">
    <source>
        <dbReference type="EMBL" id="ORC30672.1"/>
    </source>
</evidence>
<evidence type="ECO:0000313" key="6">
    <source>
        <dbReference type="Proteomes" id="UP000192343"/>
    </source>
</evidence>
<keyword evidence="6" id="KW-1185">Reference proteome</keyword>
<evidence type="ECO:0000256" key="1">
    <source>
        <dbReference type="ARBA" id="ARBA00022448"/>
    </source>
</evidence>
<dbReference type="Gene3D" id="3.40.50.300">
    <property type="entry name" value="P-loop containing nucleotide triphosphate hydrolases"/>
    <property type="match status" value="1"/>
</dbReference>
<dbReference type="AlphaFoldDB" id="A0A1Y1RTG5"/>
<dbReference type="InterPro" id="IPR027417">
    <property type="entry name" value="P-loop_NTPase"/>
</dbReference>
<dbReference type="STRING" id="1963862.B4O97_17960"/>
<accession>A0A1Y1RTG5</accession>
<dbReference type="Proteomes" id="UP000192343">
    <property type="component" value="Unassembled WGS sequence"/>
</dbReference>
<dbReference type="PROSITE" id="PS50893">
    <property type="entry name" value="ABC_TRANSPORTER_2"/>
    <property type="match status" value="1"/>
</dbReference>
<dbReference type="PANTHER" id="PTHR43023">
    <property type="entry name" value="PROTEIN TRIGALACTOSYLDIACYLGLYCEROL 3, CHLOROPLASTIC"/>
    <property type="match status" value="1"/>
</dbReference>
<dbReference type="SUPFAM" id="SSF52540">
    <property type="entry name" value="P-loop containing nucleoside triphosphate hydrolases"/>
    <property type="match status" value="1"/>
</dbReference>
<dbReference type="InterPro" id="IPR003439">
    <property type="entry name" value="ABC_transporter-like_ATP-bd"/>
</dbReference>
<evidence type="ECO:0000256" key="2">
    <source>
        <dbReference type="ARBA" id="ARBA00022741"/>
    </source>
</evidence>
<sequence length="270" mass="29930">MALETVLELEAVSLIRGGVQIIKDASARFREGRATFFLGPSGSGKSTFLKIAAGIIPPESGRVYYRGNDIFQMSEKENRDFRRRCGFVFQDGALWANRSIWENLSLPLEYHYPGLDKKENRRRIEEAIRQIGFRDNPQLRPAQLSGGECKMIGFMRALITDPDILFLDTPTGNVDANIAARMHRIIKNLKGQGKTLFICSHDKELISAVADDLMVIDGGSILSHGPLRDVLSGENDAVKEIIGTVVDAESILGDDLLQLLSPEGENPFDL</sequence>
<dbReference type="InterPro" id="IPR003593">
    <property type="entry name" value="AAA+_ATPase"/>
</dbReference>
<reference evidence="5 6" key="1">
    <citation type="submission" date="2017-03" db="EMBL/GenBank/DDBJ databases">
        <title>Draft Genome sequence of Marispirochaeta sp. strain JC444.</title>
        <authorList>
            <person name="Shivani Y."/>
            <person name="Subhash Y."/>
            <person name="Sasikala C."/>
            <person name="Ramana C."/>
        </authorList>
    </citation>
    <scope>NUCLEOTIDE SEQUENCE [LARGE SCALE GENOMIC DNA]</scope>
    <source>
        <strain evidence="5 6">JC444</strain>
    </source>
</reference>
<dbReference type="OrthoDB" id="9805538at2"/>
<evidence type="ECO:0000259" key="4">
    <source>
        <dbReference type="PROSITE" id="PS50893"/>
    </source>
</evidence>
<keyword evidence="1" id="KW-0813">Transport</keyword>
<feature type="domain" description="ABC transporter" evidence="4">
    <location>
        <begin position="7"/>
        <end position="243"/>
    </location>
</feature>
<keyword evidence="3" id="KW-0067">ATP-binding</keyword>
<dbReference type="RefSeq" id="WP_083052901.1">
    <property type="nucleotide sequence ID" value="NZ_MWQY01000030.1"/>
</dbReference>
<organism evidence="5 6">
    <name type="scientific">Marispirochaeta aestuarii</name>
    <dbReference type="NCBI Taxonomy" id="1963862"/>
    <lineage>
        <taxon>Bacteria</taxon>
        <taxon>Pseudomonadati</taxon>
        <taxon>Spirochaetota</taxon>
        <taxon>Spirochaetia</taxon>
        <taxon>Spirochaetales</taxon>
        <taxon>Spirochaetaceae</taxon>
        <taxon>Marispirochaeta</taxon>
    </lineage>
</organism>
<keyword evidence="2" id="KW-0547">Nucleotide-binding</keyword>
<gene>
    <name evidence="5" type="ORF">B4O97_17960</name>
</gene>
<dbReference type="GO" id="GO:0016887">
    <property type="term" value="F:ATP hydrolysis activity"/>
    <property type="evidence" value="ECO:0007669"/>
    <property type="project" value="InterPro"/>
</dbReference>
<evidence type="ECO:0000256" key="3">
    <source>
        <dbReference type="ARBA" id="ARBA00022840"/>
    </source>
</evidence>
<dbReference type="EMBL" id="MWQY01000030">
    <property type="protein sequence ID" value="ORC30672.1"/>
    <property type="molecule type" value="Genomic_DNA"/>
</dbReference>